<dbReference type="Gene3D" id="3.40.50.2300">
    <property type="match status" value="1"/>
</dbReference>
<evidence type="ECO:0000256" key="6">
    <source>
        <dbReference type="ARBA" id="ARBA00022592"/>
    </source>
</evidence>
<dbReference type="PROSITE" id="PS50110">
    <property type="entry name" value="RESPONSE_REGULATORY"/>
    <property type="match status" value="1"/>
</dbReference>
<evidence type="ECO:0000256" key="1">
    <source>
        <dbReference type="ARBA" id="ARBA00004496"/>
    </source>
</evidence>
<dbReference type="InterPro" id="IPR011879">
    <property type="entry name" value="Sig_transdc_resp-reg_PhoB"/>
</dbReference>
<dbReference type="InterPro" id="IPR016032">
    <property type="entry name" value="Sig_transdc_resp-reg_C-effctor"/>
</dbReference>
<evidence type="ECO:0000256" key="2">
    <source>
        <dbReference type="ARBA" id="ARBA00013332"/>
    </source>
</evidence>
<dbReference type="SMART" id="SM00448">
    <property type="entry name" value="REC"/>
    <property type="match status" value="1"/>
</dbReference>
<evidence type="ECO:0000256" key="11">
    <source>
        <dbReference type="ARBA" id="ARBA00023163"/>
    </source>
</evidence>
<organism evidence="17 18">
    <name type="scientific">Nitrosomonas aestuarii</name>
    <dbReference type="NCBI Taxonomy" id="52441"/>
    <lineage>
        <taxon>Bacteria</taxon>
        <taxon>Pseudomonadati</taxon>
        <taxon>Pseudomonadota</taxon>
        <taxon>Betaproteobacteria</taxon>
        <taxon>Nitrosomonadales</taxon>
        <taxon>Nitrosomonadaceae</taxon>
        <taxon>Nitrosomonas</taxon>
    </lineage>
</organism>
<dbReference type="FunFam" id="3.40.50.2300:FF:000001">
    <property type="entry name" value="DNA-binding response regulator PhoB"/>
    <property type="match status" value="1"/>
</dbReference>
<comment type="function">
    <text evidence="12">This protein is a positive regulator for the phosphate regulon. Transcription of this operon is positively regulated by PhoB and PhoR when phosphate is limited.</text>
</comment>
<keyword evidence="10" id="KW-0010">Activator</keyword>
<dbReference type="GO" id="GO:0000156">
    <property type="term" value="F:phosphorelay response regulator activity"/>
    <property type="evidence" value="ECO:0007669"/>
    <property type="project" value="InterPro"/>
</dbReference>
<dbReference type="OrthoDB" id="8544854at2"/>
<dbReference type="Pfam" id="PF00486">
    <property type="entry name" value="Trans_reg_C"/>
    <property type="match status" value="1"/>
</dbReference>
<evidence type="ECO:0000256" key="10">
    <source>
        <dbReference type="ARBA" id="ARBA00023159"/>
    </source>
</evidence>
<evidence type="ECO:0000313" key="18">
    <source>
        <dbReference type="Proteomes" id="UP000199533"/>
    </source>
</evidence>
<dbReference type="RefSeq" id="WP_090698750.1">
    <property type="nucleotide sequence ID" value="NZ_FOSP01000009.1"/>
</dbReference>
<keyword evidence="4" id="KW-0963">Cytoplasm</keyword>
<dbReference type="InterPro" id="IPR039420">
    <property type="entry name" value="WalR-like"/>
</dbReference>
<dbReference type="GO" id="GO:0005829">
    <property type="term" value="C:cytosol"/>
    <property type="evidence" value="ECO:0007669"/>
    <property type="project" value="TreeGrafter"/>
</dbReference>
<dbReference type="Pfam" id="PF00072">
    <property type="entry name" value="Response_reg"/>
    <property type="match status" value="1"/>
</dbReference>
<protein>
    <recommendedName>
        <fullName evidence="2">Phosphate regulon transcriptional regulatory protein PhoB</fullName>
    </recommendedName>
</protein>
<evidence type="ECO:0000259" key="15">
    <source>
        <dbReference type="PROSITE" id="PS50110"/>
    </source>
</evidence>
<dbReference type="GO" id="GO:0006355">
    <property type="term" value="P:regulation of DNA-templated transcription"/>
    <property type="evidence" value="ECO:0007669"/>
    <property type="project" value="InterPro"/>
</dbReference>
<keyword evidence="8" id="KW-0805">Transcription regulation</keyword>
<dbReference type="AlphaFoldDB" id="A0A1I4ALH4"/>
<dbReference type="NCBIfam" id="TIGR02154">
    <property type="entry name" value="PhoB"/>
    <property type="match status" value="1"/>
</dbReference>
<feature type="domain" description="Response regulatory" evidence="15">
    <location>
        <begin position="4"/>
        <end position="120"/>
    </location>
</feature>
<dbReference type="SMART" id="SM00862">
    <property type="entry name" value="Trans_reg_C"/>
    <property type="match status" value="1"/>
</dbReference>
<dbReference type="PANTHER" id="PTHR48111:SF40">
    <property type="entry name" value="PHOSPHATE REGULON TRANSCRIPTIONAL REGULATORY PROTEIN PHOB"/>
    <property type="match status" value="1"/>
</dbReference>
<keyword evidence="9 14" id="KW-0238">DNA-binding</keyword>
<evidence type="ECO:0000313" key="17">
    <source>
        <dbReference type="EMBL" id="SFK57325.1"/>
    </source>
</evidence>
<keyword evidence="18" id="KW-1185">Reference proteome</keyword>
<accession>A0A1I4ALH4</accession>
<dbReference type="Gene3D" id="6.10.250.690">
    <property type="match status" value="1"/>
</dbReference>
<keyword evidence="7" id="KW-0902">Two-component regulatory system</keyword>
<dbReference type="SUPFAM" id="SSF46894">
    <property type="entry name" value="C-terminal effector domain of the bipartite response regulators"/>
    <property type="match status" value="1"/>
</dbReference>
<feature type="domain" description="OmpR/PhoB-type" evidence="16">
    <location>
        <begin position="129"/>
        <end position="227"/>
    </location>
</feature>
<evidence type="ECO:0000256" key="5">
    <source>
        <dbReference type="ARBA" id="ARBA00022553"/>
    </source>
</evidence>
<evidence type="ECO:0000256" key="14">
    <source>
        <dbReference type="PROSITE-ProRule" id="PRU01091"/>
    </source>
</evidence>
<feature type="modified residue" description="4-aspartylphosphate" evidence="13">
    <location>
        <position position="53"/>
    </location>
</feature>
<dbReference type="GO" id="GO:0032993">
    <property type="term" value="C:protein-DNA complex"/>
    <property type="evidence" value="ECO:0007669"/>
    <property type="project" value="TreeGrafter"/>
</dbReference>
<evidence type="ECO:0000256" key="9">
    <source>
        <dbReference type="ARBA" id="ARBA00023125"/>
    </source>
</evidence>
<dbReference type="GO" id="GO:0006817">
    <property type="term" value="P:phosphate ion transport"/>
    <property type="evidence" value="ECO:0007669"/>
    <property type="project" value="UniProtKB-KW"/>
</dbReference>
<evidence type="ECO:0000256" key="3">
    <source>
        <dbReference type="ARBA" id="ARBA00022448"/>
    </source>
</evidence>
<name>A0A1I4ALH4_9PROT</name>
<dbReference type="SUPFAM" id="SSF52172">
    <property type="entry name" value="CheY-like"/>
    <property type="match status" value="1"/>
</dbReference>
<evidence type="ECO:0000256" key="8">
    <source>
        <dbReference type="ARBA" id="ARBA00023015"/>
    </source>
</evidence>
<dbReference type="Proteomes" id="UP000199533">
    <property type="component" value="Unassembled WGS sequence"/>
</dbReference>
<sequence length="235" mass="26563">MAGKIMIVEDEPAIQKLIAVNLEQHGYTPVCANDAEAAMRCINEALPDLILLDWMLPNMTGIEFARILRGDARTRLIPIIMLTARVDENDKVRGLEIGADDYVTKPFSPRELIARIKAVLRRRAPEALDDTVEIDGLIFDPVNHRVAVGNELVVLGPTEYRLLHFLMTHTERVYSRSQLLDRVWGDHVFVEERTVDVHIRRLRKALETVGKDNLIKTVRGAGYCFSADLGTVLRN</sequence>
<keyword evidence="3" id="KW-0813">Transport</keyword>
<feature type="DNA-binding region" description="OmpR/PhoB-type" evidence="14">
    <location>
        <begin position="129"/>
        <end position="227"/>
    </location>
</feature>
<reference evidence="18" key="1">
    <citation type="submission" date="2016-10" db="EMBL/GenBank/DDBJ databases">
        <authorList>
            <person name="Varghese N."/>
            <person name="Submissions S."/>
        </authorList>
    </citation>
    <scope>NUCLEOTIDE SEQUENCE [LARGE SCALE GENOMIC DNA]</scope>
    <source>
        <strain evidence="18">Nm69</strain>
    </source>
</reference>
<dbReference type="Gene3D" id="1.10.10.10">
    <property type="entry name" value="Winged helix-like DNA-binding domain superfamily/Winged helix DNA-binding domain"/>
    <property type="match status" value="1"/>
</dbReference>
<dbReference type="InterPro" id="IPR011006">
    <property type="entry name" value="CheY-like_superfamily"/>
</dbReference>
<dbReference type="InterPro" id="IPR001867">
    <property type="entry name" value="OmpR/PhoB-type_DNA-bd"/>
</dbReference>
<evidence type="ECO:0000256" key="4">
    <source>
        <dbReference type="ARBA" id="ARBA00022490"/>
    </source>
</evidence>
<dbReference type="PROSITE" id="PS51755">
    <property type="entry name" value="OMPR_PHOB"/>
    <property type="match status" value="1"/>
</dbReference>
<dbReference type="CDD" id="cd00383">
    <property type="entry name" value="trans_reg_C"/>
    <property type="match status" value="1"/>
</dbReference>
<comment type="subcellular location">
    <subcellularLocation>
        <location evidence="1">Cytoplasm</location>
    </subcellularLocation>
</comment>
<evidence type="ECO:0000256" key="12">
    <source>
        <dbReference type="ARBA" id="ARBA00024735"/>
    </source>
</evidence>
<evidence type="ECO:0000259" key="16">
    <source>
        <dbReference type="PROSITE" id="PS51755"/>
    </source>
</evidence>
<keyword evidence="5 13" id="KW-0597">Phosphoprotein</keyword>
<keyword evidence="6" id="KW-0592">Phosphate transport</keyword>
<dbReference type="InterPro" id="IPR036388">
    <property type="entry name" value="WH-like_DNA-bd_sf"/>
</dbReference>
<keyword evidence="11" id="KW-0804">Transcription</keyword>
<dbReference type="InterPro" id="IPR001789">
    <property type="entry name" value="Sig_transdc_resp-reg_receiver"/>
</dbReference>
<dbReference type="STRING" id="52441.SAMN05216302_100995"/>
<gene>
    <name evidence="17" type="ORF">SAMN05216302_100995</name>
</gene>
<evidence type="ECO:0000256" key="13">
    <source>
        <dbReference type="PROSITE-ProRule" id="PRU00169"/>
    </source>
</evidence>
<dbReference type="CDD" id="cd17618">
    <property type="entry name" value="REC_OmpR_PhoB"/>
    <property type="match status" value="1"/>
</dbReference>
<dbReference type="FunFam" id="1.10.10.10:FF:000011">
    <property type="entry name" value="Phosphate regulon transcriptional regulator PhoB"/>
    <property type="match status" value="1"/>
</dbReference>
<proteinExistence type="predicted"/>
<dbReference type="EMBL" id="FOSP01000009">
    <property type="protein sequence ID" value="SFK57325.1"/>
    <property type="molecule type" value="Genomic_DNA"/>
</dbReference>
<dbReference type="PANTHER" id="PTHR48111">
    <property type="entry name" value="REGULATOR OF RPOS"/>
    <property type="match status" value="1"/>
</dbReference>
<dbReference type="GO" id="GO:0000976">
    <property type="term" value="F:transcription cis-regulatory region binding"/>
    <property type="evidence" value="ECO:0007669"/>
    <property type="project" value="TreeGrafter"/>
</dbReference>
<evidence type="ECO:0000256" key="7">
    <source>
        <dbReference type="ARBA" id="ARBA00023012"/>
    </source>
</evidence>